<dbReference type="Gene3D" id="3.30.300.20">
    <property type="match status" value="1"/>
</dbReference>
<dbReference type="Pfam" id="PF07650">
    <property type="entry name" value="KH_2"/>
    <property type="match status" value="1"/>
</dbReference>
<dbReference type="NCBIfam" id="NF003219">
    <property type="entry name" value="PRK04191.1"/>
    <property type="match status" value="1"/>
</dbReference>
<dbReference type="CDD" id="cd02411">
    <property type="entry name" value="KH-II_30S_S3_arch"/>
    <property type="match status" value="1"/>
</dbReference>
<dbReference type="NCBIfam" id="TIGR01008">
    <property type="entry name" value="uS3_euk_arch"/>
    <property type="match status" value="1"/>
</dbReference>
<keyword evidence="5 6" id="KW-0687">Ribonucleoprotein</keyword>
<reference evidence="9 12" key="1">
    <citation type="submission" date="2016-04" db="EMBL/GenBank/DDBJ databases">
        <authorList>
            <person name="Evans L.H."/>
            <person name="Alamgir A."/>
            <person name="Owens N."/>
            <person name="Weber N.D."/>
            <person name="Virtaneva K."/>
            <person name="Barbian K."/>
            <person name="Babar A."/>
            <person name="Rosenke K."/>
        </authorList>
    </citation>
    <scope>NUCLEOTIDE SEQUENCE [LARGE SCALE GENOMIC DNA]</scope>
    <source>
        <strain evidence="9">S5</strain>
        <strain evidence="12">S5(T) (JCM 30642 \VKM B-2941)</strain>
    </source>
</reference>
<dbReference type="GO" id="GO:0022627">
    <property type="term" value="C:cytosolic small ribosomal subunit"/>
    <property type="evidence" value="ECO:0007669"/>
    <property type="project" value="UniProtKB-UniRule"/>
</dbReference>
<evidence type="ECO:0000256" key="4">
    <source>
        <dbReference type="ARBA" id="ARBA00022980"/>
    </source>
</evidence>
<dbReference type="Proteomes" id="UP000187822">
    <property type="component" value="Chromosome I"/>
</dbReference>
<dbReference type="OrthoDB" id="9126at2157"/>
<evidence type="ECO:0000256" key="3">
    <source>
        <dbReference type="ARBA" id="ARBA00022884"/>
    </source>
</evidence>
<name>A0A1N5VYF9_9ARCH</name>
<evidence type="ECO:0000256" key="6">
    <source>
        <dbReference type="HAMAP-Rule" id="MF_01309"/>
    </source>
</evidence>
<evidence type="ECO:0000313" key="9">
    <source>
        <dbReference type="EMBL" id="SIM78026.1"/>
    </source>
</evidence>
<keyword evidence="11" id="KW-1185">Reference proteome</keyword>
<dbReference type="GO" id="GO:0006412">
    <property type="term" value="P:translation"/>
    <property type="evidence" value="ECO:0007669"/>
    <property type="project" value="UniProtKB-UniRule"/>
</dbReference>
<dbReference type="PROSITE" id="PS00548">
    <property type="entry name" value="RIBOSOMAL_S3"/>
    <property type="match status" value="1"/>
</dbReference>
<evidence type="ECO:0000313" key="11">
    <source>
        <dbReference type="Proteomes" id="UP000187822"/>
    </source>
</evidence>
<dbReference type="Pfam" id="PF00189">
    <property type="entry name" value="Ribosomal_S3_C"/>
    <property type="match status" value="1"/>
</dbReference>
<dbReference type="KEGG" id="cdiv:CPM_1564"/>
<dbReference type="SUPFAM" id="SSF54814">
    <property type="entry name" value="Prokaryotic type KH domain (KH-domain type II)"/>
    <property type="match status" value="1"/>
</dbReference>
<dbReference type="GO" id="GO:0003735">
    <property type="term" value="F:structural constituent of ribosome"/>
    <property type="evidence" value="ECO:0007669"/>
    <property type="project" value="UniProtKB-UniRule"/>
</dbReference>
<dbReference type="InterPro" id="IPR036419">
    <property type="entry name" value="Ribosomal_S3_C_sf"/>
</dbReference>
<reference evidence="11" key="2">
    <citation type="submission" date="2016-06" db="EMBL/GenBank/DDBJ databases">
        <authorList>
            <person name="Toshchakov V.S."/>
        </authorList>
    </citation>
    <scope>NUCLEOTIDE SEQUENCE [LARGE SCALE GENOMIC DNA]</scope>
    <source>
        <strain>PM4 (JCM 30641</strain>
        <strain evidence="11">\VKM B-2940)</strain>
    </source>
</reference>
<evidence type="ECO:0000256" key="2">
    <source>
        <dbReference type="ARBA" id="ARBA00022730"/>
    </source>
</evidence>
<dbReference type="STRING" id="1673428.CPM_1564"/>
<dbReference type="EMBL" id="LT719092">
    <property type="protein sequence ID" value="SJK85353.1"/>
    <property type="molecule type" value="Genomic_DNA"/>
</dbReference>
<comment type="similarity">
    <text evidence="1 6 7">Belongs to the universal ribosomal protein uS3 family.</text>
</comment>
<sequence length="220" mass="24683">MKERKFINESIKRLLVSEYVRKETDSAGFGGIEMKRNLLDTSIQLVVNKPGLVIGRRGSKVQEIEETLKNRFKIEGPRIEVKEVKNPDLNPQIVSKKIAMSLEKGWAYRKAGNTALRRIIESNARGVMIKIGGKISGERARSQKFFFGSIKYSGEPARSGIEYGFSTAKLKLGIIGVSVRILNWDYKLPDDIKVNNSNLVMKEVNTENVGIEAGPVEKNE</sequence>
<reference evidence="10" key="3">
    <citation type="submission" date="2016-06" db="EMBL/GenBank/DDBJ databases">
        <authorList>
            <person name="Olsen C.W."/>
            <person name="Carey S."/>
            <person name="Hinshaw L."/>
            <person name="Karasin A.I."/>
        </authorList>
    </citation>
    <scope>NUCLEOTIDE SEQUENCE [LARGE SCALE GENOMIC DNA]</scope>
    <source>
        <strain evidence="10">PM4</strain>
    </source>
</reference>
<dbReference type="PANTHER" id="PTHR11760:SF32">
    <property type="entry name" value="SMALL RIBOSOMAL SUBUNIT PROTEIN US3"/>
    <property type="match status" value="1"/>
</dbReference>
<gene>
    <name evidence="6" type="primary">rps3</name>
    <name evidence="10" type="ORF">CPM_1564</name>
    <name evidence="9" type="ORF">CSP5_1574</name>
</gene>
<comment type="function">
    <text evidence="6">Binds the lower part of the 30S subunit head.</text>
</comment>
<dbReference type="InterPro" id="IPR009019">
    <property type="entry name" value="KH_sf_prok-type"/>
</dbReference>
<dbReference type="SMART" id="SM00322">
    <property type="entry name" value="KH"/>
    <property type="match status" value="1"/>
</dbReference>
<dbReference type="InterPro" id="IPR004044">
    <property type="entry name" value="KH_dom_type_2"/>
</dbReference>
<organism evidence="9 12">
    <name type="scientific">Cuniculiplasma divulgatum</name>
    <dbReference type="NCBI Taxonomy" id="1673428"/>
    <lineage>
        <taxon>Archaea</taxon>
        <taxon>Methanobacteriati</taxon>
        <taxon>Thermoplasmatota</taxon>
        <taxon>Thermoplasmata</taxon>
        <taxon>Thermoplasmatales</taxon>
        <taxon>Cuniculiplasmataceae</taxon>
        <taxon>Cuniculiplasma</taxon>
    </lineage>
</organism>
<evidence type="ECO:0000256" key="1">
    <source>
        <dbReference type="ARBA" id="ARBA00010761"/>
    </source>
</evidence>
<evidence type="ECO:0000259" key="8">
    <source>
        <dbReference type="PROSITE" id="PS50823"/>
    </source>
</evidence>
<protein>
    <recommendedName>
        <fullName evidence="6">Small ribosomal subunit protein uS3</fullName>
    </recommendedName>
</protein>
<dbReference type="GeneID" id="41588815"/>
<keyword evidence="2 6" id="KW-0699">rRNA-binding</keyword>
<dbReference type="SUPFAM" id="SSF54821">
    <property type="entry name" value="Ribosomal protein S3 C-terminal domain"/>
    <property type="match status" value="1"/>
</dbReference>
<proteinExistence type="inferred from homology"/>
<dbReference type="PANTHER" id="PTHR11760">
    <property type="entry name" value="30S/40S RIBOSOMAL PROTEIN S3"/>
    <property type="match status" value="1"/>
</dbReference>
<dbReference type="EMBL" id="LT671858">
    <property type="protein sequence ID" value="SIM78026.1"/>
    <property type="molecule type" value="Genomic_DNA"/>
</dbReference>
<dbReference type="Proteomes" id="UP000195607">
    <property type="component" value="Chromosome I"/>
</dbReference>
<dbReference type="GO" id="GO:0019843">
    <property type="term" value="F:rRNA binding"/>
    <property type="evidence" value="ECO:0007669"/>
    <property type="project" value="UniProtKB-UniRule"/>
</dbReference>
<feature type="domain" description="KH type-2" evidence="8">
    <location>
        <begin position="16"/>
        <end position="85"/>
    </location>
</feature>
<dbReference type="InterPro" id="IPR027488">
    <property type="entry name" value="Ribosomal_uS3_arc"/>
</dbReference>
<dbReference type="PROSITE" id="PS50823">
    <property type="entry name" value="KH_TYPE_2"/>
    <property type="match status" value="1"/>
</dbReference>
<dbReference type="InterPro" id="IPR005703">
    <property type="entry name" value="Ribosomal_uS3_euk/arc"/>
</dbReference>
<dbReference type="InterPro" id="IPR018280">
    <property type="entry name" value="Ribosomal_uS3_CS"/>
</dbReference>
<dbReference type="RefSeq" id="WP_021790160.1">
    <property type="nucleotide sequence ID" value="NZ_LT671858.1"/>
</dbReference>
<dbReference type="InterPro" id="IPR015946">
    <property type="entry name" value="KH_dom-like_a/b"/>
</dbReference>
<dbReference type="InterPro" id="IPR004087">
    <property type="entry name" value="KH_dom"/>
</dbReference>
<dbReference type="Gene3D" id="3.30.1140.32">
    <property type="entry name" value="Ribosomal protein S3, C-terminal domain"/>
    <property type="match status" value="1"/>
</dbReference>
<dbReference type="AlphaFoldDB" id="A0A1N5VYF9"/>
<keyword evidence="4 6" id="KW-0689">Ribosomal protein</keyword>
<dbReference type="HAMAP" id="MF_01309_A">
    <property type="entry name" value="Ribosomal_uS3_A"/>
    <property type="match status" value="1"/>
</dbReference>
<dbReference type="InterPro" id="IPR057258">
    <property type="entry name" value="Ribosomal_uS3"/>
</dbReference>
<evidence type="ECO:0000256" key="7">
    <source>
        <dbReference type="RuleBase" id="RU003624"/>
    </source>
</evidence>
<accession>A0A1N5VYF9</accession>
<evidence type="ECO:0000313" key="10">
    <source>
        <dbReference type="EMBL" id="SJK85353.1"/>
    </source>
</evidence>
<comment type="subunit">
    <text evidence="6">Part of the 30S ribosomal subunit.</text>
</comment>
<keyword evidence="3 6" id="KW-0694">RNA-binding</keyword>
<evidence type="ECO:0000256" key="5">
    <source>
        <dbReference type="ARBA" id="ARBA00023274"/>
    </source>
</evidence>
<evidence type="ECO:0000313" key="12">
    <source>
        <dbReference type="Proteomes" id="UP000195607"/>
    </source>
</evidence>
<dbReference type="InterPro" id="IPR001351">
    <property type="entry name" value="Ribosomal_uS3_C"/>
</dbReference>